<dbReference type="Proteomes" id="UP000807769">
    <property type="component" value="Unassembled WGS sequence"/>
</dbReference>
<feature type="non-terminal residue" evidence="1">
    <location>
        <position position="128"/>
    </location>
</feature>
<feature type="non-terminal residue" evidence="1">
    <location>
        <position position="1"/>
    </location>
</feature>
<dbReference type="AlphaFoldDB" id="A0A9P7DTU0"/>
<sequence>ATQWLSEWHNGIGTTAISVLTPFMSMQDNIKTDEDHKDFVKNLHLKLGFLYGTIMEDGKYKQPFQSELLIQVQVLMQHSRDMHISELKFNSKGKAIKVPHSLNKVTGKPSSALRAFSDTNYSKVTRGY</sequence>
<dbReference type="RefSeq" id="XP_041186378.1">
    <property type="nucleotide sequence ID" value="XM_041329303.1"/>
</dbReference>
<keyword evidence="2" id="KW-1185">Reference proteome</keyword>
<reference evidence="1" key="1">
    <citation type="journal article" date="2020" name="New Phytol.">
        <title>Comparative genomics reveals dynamic genome evolution in host specialist ectomycorrhizal fungi.</title>
        <authorList>
            <person name="Lofgren L.A."/>
            <person name="Nguyen N.H."/>
            <person name="Vilgalys R."/>
            <person name="Ruytinx J."/>
            <person name="Liao H.L."/>
            <person name="Branco S."/>
            <person name="Kuo A."/>
            <person name="LaButti K."/>
            <person name="Lipzen A."/>
            <person name="Andreopoulos W."/>
            <person name="Pangilinan J."/>
            <person name="Riley R."/>
            <person name="Hundley H."/>
            <person name="Na H."/>
            <person name="Barry K."/>
            <person name="Grigoriev I.V."/>
            <person name="Stajich J.E."/>
            <person name="Kennedy P.G."/>
        </authorList>
    </citation>
    <scope>NUCLEOTIDE SEQUENCE</scope>
    <source>
        <strain evidence="1">MN1</strain>
    </source>
</reference>
<dbReference type="GeneID" id="64623320"/>
<gene>
    <name evidence="1" type="ORF">BJ212DRAFT_1216033</name>
</gene>
<proteinExistence type="predicted"/>
<organism evidence="1 2">
    <name type="scientific">Suillus subaureus</name>
    <dbReference type="NCBI Taxonomy" id="48587"/>
    <lineage>
        <taxon>Eukaryota</taxon>
        <taxon>Fungi</taxon>
        <taxon>Dikarya</taxon>
        <taxon>Basidiomycota</taxon>
        <taxon>Agaricomycotina</taxon>
        <taxon>Agaricomycetes</taxon>
        <taxon>Agaricomycetidae</taxon>
        <taxon>Boletales</taxon>
        <taxon>Suillineae</taxon>
        <taxon>Suillaceae</taxon>
        <taxon>Suillus</taxon>
    </lineage>
</organism>
<accession>A0A9P7DTU0</accession>
<dbReference type="EMBL" id="JABBWG010000074">
    <property type="protein sequence ID" value="KAG1803024.1"/>
    <property type="molecule type" value="Genomic_DNA"/>
</dbReference>
<protein>
    <submittedName>
        <fullName evidence="1">Uncharacterized protein</fullName>
    </submittedName>
</protein>
<evidence type="ECO:0000313" key="1">
    <source>
        <dbReference type="EMBL" id="KAG1803024.1"/>
    </source>
</evidence>
<comment type="caution">
    <text evidence="1">The sequence shown here is derived from an EMBL/GenBank/DDBJ whole genome shotgun (WGS) entry which is preliminary data.</text>
</comment>
<evidence type="ECO:0000313" key="2">
    <source>
        <dbReference type="Proteomes" id="UP000807769"/>
    </source>
</evidence>
<name>A0A9P7DTU0_9AGAM</name>